<dbReference type="GO" id="GO:0005634">
    <property type="term" value="C:nucleus"/>
    <property type="evidence" value="ECO:0007669"/>
    <property type="project" value="TreeGrafter"/>
</dbReference>
<name>A0A9W8ABK1_9FUNG</name>
<dbReference type="GO" id="GO:0032958">
    <property type="term" value="P:inositol phosphate biosynthetic process"/>
    <property type="evidence" value="ECO:0007669"/>
    <property type="project" value="InterPro"/>
</dbReference>
<dbReference type="InterPro" id="IPR005522">
    <property type="entry name" value="IPK"/>
</dbReference>
<sequence length="390" mass="44180">MPAPRSPNSAGWFRNFTRGNEIPVPEEQVAGHSEISVTDDQALEKRTYAKEAEFYRQLVEDVALQPYVPELHWMEQRDREAHTVRQRLRRFYRRHHRSHRDKNYVVAIENLTQGFNHASVLDVKLGNRLHEQDADTLKKVRMKYIAKHTTSRNLGVAVMGLRAFDPNHLEFDKYNKSFGKRLTPRNITDTFRRFFPDTIPVTYQAYVLRGYLQRLTELTAIVETREFRIVGSSLLFVYEGDLTVWEIWDAQNGGHVDGSETETPEGTLGTPAAIKGTEETTTLKNTTKVTVPRGGADGLDHPPRPDSADNLDPLAPADAAMPEPLPIKLTQDDGADTKKSDLTDSDLFDVRLIDFAHAKWTPGEGPDQNLLHGLEGAMIILRDYLALLAV</sequence>
<dbReference type="PANTHER" id="PTHR12400">
    <property type="entry name" value="INOSITOL POLYPHOSPHATE KINASE"/>
    <property type="match status" value="1"/>
</dbReference>
<dbReference type="EMBL" id="JANBPT010000209">
    <property type="protein sequence ID" value="KAJ1925770.1"/>
    <property type="molecule type" value="Genomic_DNA"/>
</dbReference>
<dbReference type="Gene3D" id="3.30.470.160">
    <property type="entry name" value="Inositol polyphosphate kinase"/>
    <property type="match status" value="1"/>
</dbReference>
<dbReference type="GO" id="GO:0046854">
    <property type="term" value="P:phosphatidylinositol phosphate biosynthetic process"/>
    <property type="evidence" value="ECO:0007669"/>
    <property type="project" value="TreeGrafter"/>
</dbReference>
<dbReference type="Pfam" id="PF03770">
    <property type="entry name" value="IPK"/>
    <property type="match status" value="1"/>
</dbReference>
<dbReference type="SUPFAM" id="SSF56104">
    <property type="entry name" value="SAICAR synthase-like"/>
    <property type="match status" value="1"/>
</dbReference>
<feature type="compositionally biased region" description="Low complexity" evidence="5">
    <location>
        <begin position="308"/>
        <end position="322"/>
    </location>
</feature>
<reference evidence="6" key="1">
    <citation type="submission" date="2022-07" db="EMBL/GenBank/DDBJ databases">
        <title>Phylogenomic reconstructions and comparative analyses of Kickxellomycotina fungi.</title>
        <authorList>
            <person name="Reynolds N.K."/>
            <person name="Stajich J.E."/>
            <person name="Barry K."/>
            <person name="Grigoriev I.V."/>
            <person name="Crous P."/>
            <person name="Smith M.E."/>
        </authorList>
    </citation>
    <scope>NUCLEOTIDE SEQUENCE</scope>
    <source>
        <strain evidence="6">RSA 861</strain>
    </source>
</reference>
<dbReference type="GO" id="GO:0005737">
    <property type="term" value="C:cytoplasm"/>
    <property type="evidence" value="ECO:0007669"/>
    <property type="project" value="TreeGrafter"/>
</dbReference>
<dbReference type="GO" id="GO:0008440">
    <property type="term" value="F:inositol-1,4,5-trisphosphate 3-kinase activity"/>
    <property type="evidence" value="ECO:0007669"/>
    <property type="project" value="TreeGrafter"/>
</dbReference>
<evidence type="ECO:0000256" key="4">
    <source>
        <dbReference type="RuleBase" id="RU363090"/>
    </source>
</evidence>
<dbReference type="InterPro" id="IPR038286">
    <property type="entry name" value="IPK_sf"/>
</dbReference>
<gene>
    <name evidence="6" type="ORF">IWQ60_004364</name>
</gene>
<protein>
    <recommendedName>
        <fullName evidence="4">Kinase</fullName>
        <ecNumber evidence="4">2.7.-.-</ecNumber>
    </recommendedName>
</protein>
<evidence type="ECO:0000256" key="3">
    <source>
        <dbReference type="ARBA" id="ARBA00022777"/>
    </source>
</evidence>
<feature type="region of interest" description="Disordered" evidence="5">
    <location>
        <begin position="255"/>
        <end position="341"/>
    </location>
</feature>
<comment type="caution">
    <text evidence="6">The sequence shown here is derived from an EMBL/GenBank/DDBJ whole genome shotgun (WGS) entry which is preliminary data.</text>
</comment>
<evidence type="ECO:0000313" key="7">
    <source>
        <dbReference type="Proteomes" id="UP001150569"/>
    </source>
</evidence>
<dbReference type="PANTHER" id="PTHR12400:SF108">
    <property type="entry name" value="KINASE"/>
    <property type="match status" value="1"/>
</dbReference>
<keyword evidence="3 4" id="KW-0418">Kinase</keyword>
<dbReference type="Proteomes" id="UP001150569">
    <property type="component" value="Unassembled WGS sequence"/>
</dbReference>
<dbReference type="AlphaFoldDB" id="A0A9W8ABK1"/>
<evidence type="ECO:0000256" key="1">
    <source>
        <dbReference type="ARBA" id="ARBA00007374"/>
    </source>
</evidence>
<accession>A0A9W8ABK1</accession>
<dbReference type="EC" id="2.7.-.-" evidence="4"/>
<dbReference type="GO" id="GO:0000824">
    <property type="term" value="F:inositol-1,4,5,6-tetrakisphosphate 3-kinase activity"/>
    <property type="evidence" value="ECO:0007669"/>
    <property type="project" value="TreeGrafter"/>
</dbReference>
<keyword evidence="7" id="KW-1185">Reference proteome</keyword>
<evidence type="ECO:0000313" key="6">
    <source>
        <dbReference type="EMBL" id="KAJ1925770.1"/>
    </source>
</evidence>
<proteinExistence type="inferred from homology"/>
<comment type="similarity">
    <text evidence="1 4">Belongs to the inositol phosphokinase (IPK) family.</text>
</comment>
<feature type="compositionally biased region" description="Low complexity" evidence="5">
    <location>
        <begin position="279"/>
        <end position="291"/>
    </location>
</feature>
<keyword evidence="2 4" id="KW-0808">Transferase</keyword>
<feature type="compositionally biased region" description="Basic and acidic residues" evidence="5">
    <location>
        <begin position="298"/>
        <end position="307"/>
    </location>
</feature>
<evidence type="ECO:0000256" key="2">
    <source>
        <dbReference type="ARBA" id="ARBA00022679"/>
    </source>
</evidence>
<evidence type="ECO:0000256" key="5">
    <source>
        <dbReference type="SAM" id="MobiDB-lite"/>
    </source>
</evidence>
<dbReference type="OrthoDB" id="338650at2759"/>
<organism evidence="6 7">
    <name type="scientific">Tieghemiomyces parasiticus</name>
    <dbReference type="NCBI Taxonomy" id="78921"/>
    <lineage>
        <taxon>Eukaryota</taxon>
        <taxon>Fungi</taxon>
        <taxon>Fungi incertae sedis</taxon>
        <taxon>Zoopagomycota</taxon>
        <taxon>Kickxellomycotina</taxon>
        <taxon>Dimargaritomycetes</taxon>
        <taxon>Dimargaritales</taxon>
        <taxon>Dimargaritaceae</taxon>
        <taxon>Tieghemiomyces</taxon>
    </lineage>
</organism>